<sequence>MRLSCPNLDRELMDREMEQSDEVAKKELHHAKLDEIYQLHKTLRSRIELEASHLQSLVNQSLQARAIGVALPESKTDDLQQVVNLEMI</sequence>
<keyword evidence="2" id="KW-1185">Reference proteome</keyword>
<dbReference type="RefSeq" id="WP_230773998.1">
    <property type="nucleotide sequence ID" value="NZ_JAJMQV010000045.1"/>
</dbReference>
<proteinExistence type="predicted"/>
<reference evidence="1 2" key="1">
    <citation type="submission" date="2023-06" db="EMBL/GenBank/DDBJ databases">
        <title>Roseiconus lacunae JC819 isolated from Gulf of Mannar region, Tamil Nadu.</title>
        <authorList>
            <person name="Pk S."/>
            <person name="Ch S."/>
            <person name="Ch V.R."/>
        </authorList>
    </citation>
    <scope>NUCLEOTIDE SEQUENCE [LARGE SCALE GENOMIC DNA]</scope>
    <source>
        <strain evidence="1 2">JC819</strain>
    </source>
</reference>
<accession>A0ABT7PR42</accession>
<evidence type="ECO:0000313" key="2">
    <source>
        <dbReference type="Proteomes" id="UP001239462"/>
    </source>
</evidence>
<protein>
    <submittedName>
        <fullName evidence="1">Uncharacterized protein</fullName>
    </submittedName>
</protein>
<dbReference type="EMBL" id="JASZZN010000029">
    <property type="protein sequence ID" value="MDM4018985.1"/>
    <property type="molecule type" value="Genomic_DNA"/>
</dbReference>
<evidence type="ECO:0000313" key="1">
    <source>
        <dbReference type="EMBL" id="MDM4018985.1"/>
    </source>
</evidence>
<gene>
    <name evidence="1" type="ORF">QTN89_26265</name>
</gene>
<organism evidence="1 2">
    <name type="scientific">Roseiconus lacunae</name>
    <dbReference type="NCBI Taxonomy" id="2605694"/>
    <lineage>
        <taxon>Bacteria</taxon>
        <taxon>Pseudomonadati</taxon>
        <taxon>Planctomycetota</taxon>
        <taxon>Planctomycetia</taxon>
        <taxon>Pirellulales</taxon>
        <taxon>Pirellulaceae</taxon>
        <taxon>Roseiconus</taxon>
    </lineage>
</organism>
<dbReference type="Proteomes" id="UP001239462">
    <property type="component" value="Unassembled WGS sequence"/>
</dbReference>
<name>A0ABT7PR42_9BACT</name>
<comment type="caution">
    <text evidence="1">The sequence shown here is derived from an EMBL/GenBank/DDBJ whole genome shotgun (WGS) entry which is preliminary data.</text>
</comment>